<dbReference type="SUPFAM" id="SSF52279">
    <property type="entry name" value="Beta-D-glucan exohydrolase, C-terminal domain"/>
    <property type="match status" value="1"/>
</dbReference>
<keyword evidence="7" id="KW-0732">Signal</keyword>
<dbReference type="Pfam" id="PF01915">
    <property type="entry name" value="Glyco_hydro_3_C"/>
    <property type="match status" value="1"/>
</dbReference>
<dbReference type="InterPro" id="IPR019800">
    <property type="entry name" value="Glyco_hydro_3_AS"/>
</dbReference>
<feature type="chain" id="PRO_5025638162" description="beta-N-acetylhexosaminidase" evidence="7">
    <location>
        <begin position="27"/>
        <end position="582"/>
    </location>
</feature>
<dbReference type="PROSITE" id="PS00775">
    <property type="entry name" value="GLYCOSYL_HYDROL_F3"/>
    <property type="match status" value="1"/>
</dbReference>
<organism evidence="10 11">
    <name type="scientific">Auraticoccus cholistanensis</name>
    <dbReference type="NCBI Taxonomy" id="2656650"/>
    <lineage>
        <taxon>Bacteria</taxon>
        <taxon>Bacillati</taxon>
        <taxon>Actinomycetota</taxon>
        <taxon>Actinomycetes</taxon>
        <taxon>Propionibacteriales</taxon>
        <taxon>Propionibacteriaceae</taxon>
        <taxon>Auraticoccus</taxon>
    </lineage>
</organism>
<dbReference type="InterPro" id="IPR017853">
    <property type="entry name" value="GH"/>
</dbReference>
<comment type="caution">
    <text evidence="10">The sequence shown here is derived from an EMBL/GenBank/DDBJ whole genome shotgun (WGS) entry which is preliminary data.</text>
</comment>
<evidence type="ECO:0000256" key="6">
    <source>
        <dbReference type="RuleBase" id="RU361161"/>
    </source>
</evidence>
<evidence type="ECO:0000313" key="10">
    <source>
        <dbReference type="EMBL" id="MVA75774.1"/>
    </source>
</evidence>
<dbReference type="GO" id="GO:0005975">
    <property type="term" value="P:carbohydrate metabolic process"/>
    <property type="evidence" value="ECO:0007669"/>
    <property type="project" value="InterPro"/>
</dbReference>
<dbReference type="Pfam" id="PF00933">
    <property type="entry name" value="Glyco_hydro_3"/>
    <property type="match status" value="1"/>
</dbReference>
<dbReference type="GO" id="GO:0009254">
    <property type="term" value="P:peptidoglycan turnover"/>
    <property type="evidence" value="ECO:0007669"/>
    <property type="project" value="TreeGrafter"/>
</dbReference>
<feature type="signal peptide" evidence="7">
    <location>
        <begin position="1"/>
        <end position="26"/>
    </location>
</feature>
<proteinExistence type="inferred from homology"/>
<evidence type="ECO:0000313" key="11">
    <source>
        <dbReference type="Proteomes" id="UP000435304"/>
    </source>
</evidence>
<evidence type="ECO:0000256" key="2">
    <source>
        <dbReference type="ARBA" id="ARBA00005336"/>
    </source>
</evidence>
<protein>
    <recommendedName>
        <fullName evidence="3">beta-N-acetylhexosaminidase</fullName>
        <ecNumber evidence="3">3.2.1.52</ecNumber>
    </recommendedName>
</protein>
<name>A0A6A9UW19_9ACTN</name>
<feature type="domain" description="Glycoside hydrolase family 3 N-terminal" evidence="8">
    <location>
        <begin position="54"/>
        <end position="373"/>
    </location>
</feature>
<keyword evidence="4 6" id="KW-0378">Hydrolase</keyword>
<dbReference type="EMBL" id="WPCU01000005">
    <property type="protein sequence ID" value="MVA75774.1"/>
    <property type="molecule type" value="Genomic_DNA"/>
</dbReference>
<reference evidence="10 11" key="1">
    <citation type="submission" date="2019-12" db="EMBL/GenBank/DDBJ databases">
        <title>Auraticoccus cholistani sp. nov., an actinomycete isolated from soil of Cholistan desert.</title>
        <authorList>
            <person name="Cheema M.T."/>
        </authorList>
    </citation>
    <scope>NUCLEOTIDE SEQUENCE [LARGE SCALE GENOMIC DNA]</scope>
    <source>
        <strain evidence="10 11">F435</strain>
    </source>
</reference>
<dbReference type="PANTHER" id="PTHR30480:SF13">
    <property type="entry name" value="BETA-HEXOSAMINIDASE"/>
    <property type="match status" value="1"/>
</dbReference>
<dbReference type="SUPFAM" id="SSF51445">
    <property type="entry name" value="(Trans)glycosidases"/>
    <property type="match status" value="1"/>
</dbReference>
<keyword evidence="5 6" id="KW-0326">Glycosidase</keyword>
<sequence length="582" mass="60263">MRIRPALGTVLSAAVVLAGVAVPVEARSAPTSHSRAPAESCEELARTTTERMSLKHKIGQLVMSQPTGRGLPDRRVQEQLQEWGFGTWIIQNRGGEAANVARYTNRMQTWAARSGAGVPLFIGADMENGVEQQVPDATGLPYPMGLGATRRVEDSALAGRITGAEAAAVGLNWNFSPVVDVNTNPANPVIGVRSFGEEPGLVAEHGAAYTVAMQQQGVLASAKHFPGHGDTSTDSHLGLPSVTYDRQTLEDVHLRPFQEAVDAGVDSLMTAHVVVEAVDPELPATLSPKVLTGLLRGQMGFQGLIITDGMGMRAIADNWGTGEAGVMAIQAGADVILAGGTAELTAEALHQAVLSGELGEDRIDESVRRILTVKCDYGLFERPYASAAEADRVVGNPAHLQAATGIGHRSITQVHDDGVLPLPADQTVAVVGPERADEVAALLVERGTDASAHETSRRPDSAAVTAAVAATADADVVVATTFTFSTMPAQQRALLDALLATGKPVVVVSLGIPYDLAGAAEADAALATYALNVNAVSSEPVLEALADVLVGDAEPGGRLPVTVGELYPYGTGAGQPAPGATG</sequence>
<accession>A0A6A9UW19</accession>
<gene>
    <name evidence="10" type="ORF">GC722_07005</name>
</gene>
<feature type="domain" description="Glycoside hydrolase family 3 C-terminal" evidence="9">
    <location>
        <begin position="416"/>
        <end position="563"/>
    </location>
</feature>
<dbReference type="AlphaFoldDB" id="A0A6A9UW19"/>
<dbReference type="PRINTS" id="PR00133">
    <property type="entry name" value="GLHYDRLASE3"/>
</dbReference>
<dbReference type="InterPro" id="IPR036962">
    <property type="entry name" value="Glyco_hydro_3_N_sf"/>
</dbReference>
<dbReference type="RefSeq" id="WP_156609308.1">
    <property type="nucleotide sequence ID" value="NZ_WPCU01000005.1"/>
</dbReference>
<dbReference type="Proteomes" id="UP000435304">
    <property type="component" value="Unassembled WGS sequence"/>
</dbReference>
<dbReference type="InterPro" id="IPR002772">
    <property type="entry name" value="Glyco_hydro_3_C"/>
</dbReference>
<dbReference type="InterPro" id="IPR001764">
    <property type="entry name" value="Glyco_hydro_3_N"/>
</dbReference>
<dbReference type="EC" id="3.2.1.52" evidence="3"/>
<evidence type="ECO:0000256" key="3">
    <source>
        <dbReference type="ARBA" id="ARBA00012663"/>
    </source>
</evidence>
<comment type="catalytic activity">
    <reaction evidence="1">
        <text>Hydrolysis of terminal non-reducing N-acetyl-D-hexosamine residues in N-acetyl-beta-D-hexosaminides.</text>
        <dbReference type="EC" id="3.2.1.52"/>
    </reaction>
</comment>
<dbReference type="Gene3D" id="3.40.50.1700">
    <property type="entry name" value="Glycoside hydrolase family 3 C-terminal domain"/>
    <property type="match status" value="1"/>
</dbReference>
<dbReference type="PANTHER" id="PTHR30480">
    <property type="entry name" value="BETA-HEXOSAMINIDASE-RELATED"/>
    <property type="match status" value="1"/>
</dbReference>
<keyword evidence="11" id="KW-1185">Reference proteome</keyword>
<dbReference type="Gene3D" id="3.20.20.300">
    <property type="entry name" value="Glycoside hydrolase, family 3, N-terminal domain"/>
    <property type="match status" value="1"/>
</dbReference>
<dbReference type="InterPro" id="IPR036881">
    <property type="entry name" value="Glyco_hydro_3_C_sf"/>
</dbReference>
<dbReference type="InterPro" id="IPR050226">
    <property type="entry name" value="NagZ_Beta-hexosaminidase"/>
</dbReference>
<evidence type="ECO:0000259" key="8">
    <source>
        <dbReference type="Pfam" id="PF00933"/>
    </source>
</evidence>
<evidence type="ECO:0000256" key="5">
    <source>
        <dbReference type="ARBA" id="ARBA00023295"/>
    </source>
</evidence>
<evidence type="ECO:0000256" key="1">
    <source>
        <dbReference type="ARBA" id="ARBA00001231"/>
    </source>
</evidence>
<comment type="similarity">
    <text evidence="2 6">Belongs to the glycosyl hydrolase 3 family.</text>
</comment>
<evidence type="ECO:0000256" key="4">
    <source>
        <dbReference type="ARBA" id="ARBA00022801"/>
    </source>
</evidence>
<dbReference type="GO" id="GO:0004563">
    <property type="term" value="F:beta-N-acetylhexosaminidase activity"/>
    <property type="evidence" value="ECO:0007669"/>
    <property type="project" value="UniProtKB-EC"/>
</dbReference>
<evidence type="ECO:0000256" key="7">
    <source>
        <dbReference type="SAM" id="SignalP"/>
    </source>
</evidence>
<evidence type="ECO:0000259" key="9">
    <source>
        <dbReference type="Pfam" id="PF01915"/>
    </source>
</evidence>